<dbReference type="CDD" id="cd01335">
    <property type="entry name" value="Radical_SAM"/>
    <property type="match status" value="1"/>
</dbReference>
<keyword evidence="3" id="KW-0949">S-adenosyl-L-methionine</keyword>
<comment type="cofactor">
    <cofactor evidence="1">
        <name>[4Fe-4S] cluster</name>
        <dbReference type="ChEBI" id="CHEBI:49883"/>
    </cofactor>
</comment>
<dbReference type="SFLD" id="SFLDS00029">
    <property type="entry name" value="Radical_SAM"/>
    <property type="match status" value="1"/>
</dbReference>
<feature type="region of interest" description="Disordered" evidence="7">
    <location>
        <begin position="384"/>
        <end position="405"/>
    </location>
</feature>
<evidence type="ECO:0000313" key="9">
    <source>
        <dbReference type="EMBL" id="MBZ0159865.1"/>
    </source>
</evidence>
<dbReference type="InterPro" id="IPR013785">
    <property type="entry name" value="Aldolase_TIM"/>
</dbReference>
<dbReference type="InterPro" id="IPR050377">
    <property type="entry name" value="Radical_SAM_PqqE_MftC-like"/>
</dbReference>
<dbReference type="GO" id="GO:0051539">
    <property type="term" value="F:4 iron, 4 sulfur cluster binding"/>
    <property type="evidence" value="ECO:0007669"/>
    <property type="project" value="UniProtKB-KW"/>
</dbReference>
<dbReference type="Pfam" id="PF13186">
    <property type="entry name" value="SPASM"/>
    <property type="match status" value="1"/>
</dbReference>
<dbReference type="SFLD" id="SFLDG01067">
    <property type="entry name" value="SPASM/twitch_domain_containing"/>
    <property type="match status" value="1"/>
</dbReference>
<evidence type="ECO:0000313" key="10">
    <source>
        <dbReference type="Proteomes" id="UP001197609"/>
    </source>
</evidence>
<dbReference type="SFLD" id="SFLDG01386">
    <property type="entry name" value="main_SPASM_domain-containing"/>
    <property type="match status" value="1"/>
</dbReference>
<dbReference type="InterPro" id="IPR058240">
    <property type="entry name" value="rSAM_sf"/>
</dbReference>
<dbReference type="PROSITE" id="PS51918">
    <property type="entry name" value="RADICAL_SAM"/>
    <property type="match status" value="1"/>
</dbReference>
<protein>
    <submittedName>
        <fullName evidence="9">Radical SAM protein</fullName>
    </submittedName>
</protein>
<keyword evidence="6" id="KW-0411">Iron-sulfur</keyword>
<gene>
    <name evidence="9" type="ORF">K8G79_07005</name>
</gene>
<evidence type="ECO:0000256" key="7">
    <source>
        <dbReference type="SAM" id="MobiDB-lite"/>
    </source>
</evidence>
<dbReference type="NCBIfam" id="TIGR04085">
    <property type="entry name" value="rSAM_more_4Fe4S"/>
    <property type="match status" value="1"/>
</dbReference>
<evidence type="ECO:0000256" key="2">
    <source>
        <dbReference type="ARBA" id="ARBA00022485"/>
    </source>
</evidence>
<dbReference type="GO" id="GO:0046872">
    <property type="term" value="F:metal ion binding"/>
    <property type="evidence" value="ECO:0007669"/>
    <property type="project" value="UniProtKB-KW"/>
</dbReference>
<reference evidence="9 10" key="1">
    <citation type="journal article" date="2021" name="bioRxiv">
        <title>Unraveling nitrogen, sulfur and carbon metabolic pathways and microbial community transcriptional responses to substrate deprivation and toxicity stresses in a bioreactor mimicking anoxic brackish coastal sediment conditions.</title>
        <authorList>
            <person name="Martins P.D."/>
            <person name="Echeveste M.J."/>
            <person name="Arshad A."/>
            <person name="Kurth J."/>
            <person name="Ouboter H."/>
            <person name="Jetten M.S.M."/>
            <person name="Welte C.U."/>
        </authorList>
    </citation>
    <scope>NUCLEOTIDE SEQUENCE [LARGE SCALE GENOMIC DNA]</scope>
    <source>
        <strain evidence="9">MAG_38</strain>
    </source>
</reference>
<dbReference type="Pfam" id="PF04055">
    <property type="entry name" value="Radical_SAM"/>
    <property type="match status" value="1"/>
</dbReference>
<proteinExistence type="predicted"/>
<dbReference type="CDD" id="cd21123">
    <property type="entry name" value="SPASM_MftC-like"/>
    <property type="match status" value="1"/>
</dbReference>
<evidence type="ECO:0000256" key="5">
    <source>
        <dbReference type="ARBA" id="ARBA00023004"/>
    </source>
</evidence>
<keyword evidence="5" id="KW-0408">Iron</keyword>
<accession>A0AAJ1AJR4</accession>
<dbReference type="Proteomes" id="UP001197609">
    <property type="component" value="Unassembled WGS sequence"/>
</dbReference>
<name>A0AAJ1AJR4_9BACT</name>
<dbReference type="SUPFAM" id="SSF102114">
    <property type="entry name" value="Radical SAM enzymes"/>
    <property type="match status" value="1"/>
</dbReference>
<dbReference type="PANTHER" id="PTHR11228">
    <property type="entry name" value="RADICAL SAM DOMAIN PROTEIN"/>
    <property type="match status" value="1"/>
</dbReference>
<evidence type="ECO:0000256" key="1">
    <source>
        <dbReference type="ARBA" id="ARBA00001966"/>
    </source>
</evidence>
<dbReference type="EMBL" id="JAIOIU010000083">
    <property type="protein sequence ID" value="MBZ0159865.1"/>
    <property type="molecule type" value="Genomic_DNA"/>
</dbReference>
<dbReference type="InterPro" id="IPR017200">
    <property type="entry name" value="PqqE-like"/>
</dbReference>
<dbReference type="GO" id="GO:0006783">
    <property type="term" value="P:heme biosynthetic process"/>
    <property type="evidence" value="ECO:0007669"/>
    <property type="project" value="TreeGrafter"/>
</dbReference>
<organism evidence="9 10">
    <name type="scientific">Candidatus Methylomirabilis tolerans</name>
    <dbReference type="NCBI Taxonomy" id="3123416"/>
    <lineage>
        <taxon>Bacteria</taxon>
        <taxon>Candidatus Methylomirabilota</taxon>
        <taxon>Candidatus Methylomirabilia</taxon>
        <taxon>Candidatus Methylomirabilales</taxon>
        <taxon>Candidatus Methylomirabilaceae</taxon>
        <taxon>Candidatus Methylomirabilis</taxon>
    </lineage>
</organism>
<feature type="domain" description="Radical SAM core" evidence="8">
    <location>
        <begin position="30"/>
        <end position="244"/>
    </location>
</feature>
<dbReference type="InterPro" id="IPR023885">
    <property type="entry name" value="4Fe4S-binding_SPASM_dom"/>
</dbReference>
<dbReference type="InterPro" id="IPR007197">
    <property type="entry name" value="rSAM"/>
</dbReference>
<dbReference type="GO" id="GO:0003824">
    <property type="term" value="F:catalytic activity"/>
    <property type="evidence" value="ECO:0007669"/>
    <property type="project" value="InterPro"/>
</dbReference>
<evidence type="ECO:0000256" key="6">
    <source>
        <dbReference type="ARBA" id="ARBA00023014"/>
    </source>
</evidence>
<dbReference type="Gene3D" id="3.20.20.70">
    <property type="entry name" value="Aldolase class I"/>
    <property type="match status" value="1"/>
</dbReference>
<comment type="caution">
    <text evidence="9">The sequence shown here is derived from an EMBL/GenBank/DDBJ whole genome shotgun (WGS) entry which is preliminary data.</text>
</comment>
<evidence type="ECO:0000256" key="4">
    <source>
        <dbReference type="ARBA" id="ARBA00022723"/>
    </source>
</evidence>
<keyword evidence="4" id="KW-0479">Metal-binding</keyword>
<sequence length="405" mass="44938">MLRITELSCGAIQGSEKPLKQKDGSPALPCAKKPIVIWNLTRRCNLHCLHCYSLSQDRAYADELTTDEGKRLIVDLARYKIPVLILSGGDPLYREDLYTLADYARDLGVRCALSTNGTLIDATAAKRLQRSGITYVGVSLDGIGQVHDRFRGMQGSFALALQGLRHSRDEGMKVGIRTALCRRILPDLPAICDMAEQESLDRLYFSHLVYAGRGVGLIDDDLSSEEKQGALDYLIQRGADFHRRGVKIEITTGNNDADGVYLYLKMRRSNPERAQSVFRLLQRQGGNSSGTSLGNIDNLGNVHADPFWSHYSLGNVRERSFAEIWEDTTDPIMHVLKDRHRALKGRCAQCPYLELCGGNSRVRAEATTGDLWASDPGCYLSDEELGISSDGKEDSRASTPFSVRH</sequence>
<dbReference type="PANTHER" id="PTHR11228:SF7">
    <property type="entry name" value="PQQA PEPTIDE CYCLASE"/>
    <property type="match status" value="1"/>
</dbReference>
<dbReference type="PIRSF" id="PIRSF037420">
    <property type="entry name" value="PQQ_syn_pqqE"/>
    <property type="match status" value="1"/>
</dbReference>
<evidence type="ECO:0000259" key="8">
    <source>
        <dbReference type="PROSITE" id="PS51918"/>
    </source>
</evidence>
<evidence type="ECO:0000256" key="3">
    <source>
        <dbReference type="ARBA" id="ARBA00022691"/>
    </source>
</evidence>
<dbReference type="AlphaFoldDB" id="A0AAJ1AJR4"/>
<keyword evidence="2" id="KW-0004">4Fe-4S</keyword>
<dbReference type="FunFam" id="3.20.20.70:FF:000188">
    <property type="entry name" value="Mycofactocin radical SAM maturase MftC"/>
    <property type="match status" value="1"/>
</dbReference>